<feature type="domain" description="Acyltransferase 3" evidence="2">
    <location>
        <begin position="7"/>
        <end position="333"/>
    </location>
</feature>
<protein>
    <submittedName>
        <fullName evidence="3">Acyltransferase</fullName>
    </submittedName>
</protein>
<dbReference type="EMBL" id="LNTU01000001">
    <property type="protein sequence ID" value="KXF79172.1"/>
    <property type="molecule type" value="Genomic_DNA"/>
</dbReference>
<keyword evidence="1" id="KW-0472">Membrane</keyword>
<evidence type="ECO:0000256" key="1">
    <source>
        <dbReference type="SAM" id="Phobius"/>
    </source>
</evidence>
<feature type="transmembrane region" description="Helical" evidence="1">
    <location>
        <begin position="276"/>
        <end position="304"/>
    </location>
</feature>
<dbReference type="STRING" id="1494590.ATN84_05445"/>
<evidence type="ECO:0000259" key="2">
    <source>
        <dbReference type="Pfam" id="PF01757"/>
    </source>
</evidence>
<feature type="transmembrane region" description="Helical" evidence="1">
    <location>
        <begin position="199"/>
        <end position="217"/>
    </location>
</feature>
<dbReference type="Proteomes" id="UP000070107">
    <property type="component" value="Unassembled WGS sequence"/>
</dbReference>
<dbReference type="InterPro" id="IPR050879">
    <property type="entry name" value="Acyltransferase_3"/>
</dbReference>
<keyword evidence="4" id="KW-1185">Reference proteome</keyword>
<feature type="transmembrane region" description="Helical" evidence="1">
    <location>
        <begin position="80"/>
        <end position="100"/>
    </location>
</feature>
<reference evidence="3 4" key="1">
    <citation type="submission" date="2015-11" db="EMBL/GenBank/DDBJ databases">
        <title>Draft genome sequence of Paramesorhizobium deserti A-3-E, a strain highly resistant to diverse beta-lactam antibiotics.</title>
        <authorList>
            <person name="Lv R."/>
            <person name="Yang X."/>
            <person name="Fang N."/>
            <person name="Guo J."/>
            <person name="Luo X."/>
            <person name="Peng F."/>
            <person name="Yang R."/>
            <person name="Cui Y."/>
            <person name="Fang C."/>
            <person name="Song Y."/>
        </authorList>
    </citation>
    <scope>NUCLEOTIDE SEQUENCE [LARGE SCALE GENOMIC DNA]</scope>
    <source>
        <strain evidence="3 4">A-3-E</strain>
    </source>
</reference>
<organism evidence="3 4">
    <name type="scientific">Paramesorhizobium deserti</name>
    <dbReference type="NCBI Taxonomy" id="1494590"/>
    <lineage>
        <taxon>Bacteria</taxon>
        <taxon>Pseudomonadati</taxon>
        <taxon>Pseudomonadota</taxon>
        <taxon>Alphaproteobacteria</taxon>
        <taxon>Hyphomicrobiales</taxon>
        <taxon>Phyllobacteriaceae</taxon>
        <taxon>Paramesorhizobium</taxon>
    </lineage>
</organism>
<feature type="transmembrane region" description="Helical" evidence="1">
    <location>
        <begin position="7"/>
        <end position="23"/>
    </location>
</feature>
<feature type="transmembrane region" description="Helical" evidence="1">
    <location>
        <begin position="167"/>
        <end position="187"/>
    </location>
</feature>
<dbReference type="AlphaFoldDB" id="A0A135I160"/>
<proteinExistence type="predicted"/>
<feature type="transmembrane region" description="Helical" evidence="1">
    <location>
        <begin position="316"/>
        <end position="338"/>
    </location>
</feature>
<dbReference type="GO" id="GO:0016747">
    <property type="term" value="F:acyltransferase activity, transferring groups other than amino-acyl groups"/>
    <property type="evidence" value="ECO:0007669"/>
    <property type="project" value="InterPro"/>
</dbReference>
<dbReference type="Pfam" id="PF01757">
    <property type="entry name" value="Acyl_transf_3"/>
    <property type="match status" value="1"/>
</dbReference>
<keyword evidence="3" id="KW-0012">Acyltransferase</keyword>
<feature type="transmembrane region" description="Helical" evidence="1">
    <location>
        <begin position="248"/>
        <end position="264"/>
    </location>
</feature>
<name>A0A135I160_9HYPH</name>
<evidence type="ECO:0000313" key="4">
    <source>
        <dbReference type="Proteomes" id="UP000070107"/>
    </source>
</evidence>
<feature type="transmembrane region" description="Helical" evidence="1">
    <location>
        <begin position="43"/>
        <end position="60"/>
    </location>
</feature>
<keyword evidence="1" id="KW-0812">Transmembrane</keyword>
<comment type="caution">
    <text evidence="3">The sequence shown here is derived from an EMBL/GenBank/DDBJ whole genome shotgun (WGS) entry which is preliminary data.</text>
</comment>
<dbReference type="OrthoDB" id="9796461at2"/>
<evidence type="ECO:0000313" key="3">
    <source>
        <dbReference type="EMBL" id="KXF79172.1"/>
    </source>
</evidence>
<dbReference type="RefSeq" id="WP_068880509.1">
    <property type="nucleotide sequence ID" value="NZ_LNTU01000001.1"/>
</dbReference>
<dbReference type="PANTHER" id="PTHR23028">
    <property type="entry name" value="ACETYLTRANSFERASE"/>
    <property type="match status" value="1"/>
</dbReference>
<sequence length="365" mass="41779">MYFRLFEFWRLIAALLIMLYHFSFNGPPGTEWMIEWLQRLRPLLDMFFIISGFLIVVHYGDTVTDWRSYVVYMLRRFARLYPLHLITFLLFLVVGIGYHLGLLRPFGGAERYDMAQIIPNLALVQAWGFSRELTFNFVSWSLSAEWFSYLLLPLILVAQRTAGVKGLVVLLLLWIGLLETLLALHIMPGKHWLAADTWGAYRAFADFIAGALIAALASRSRLKLTARWPAWLVILASCTLMQLQVDYYYSVIVMGIAVFLAAVAERNDQKTPVYPAYLRPFAAVSFGVYLWHPVVEVVLFGLVWKRLLAPLGIIDFYAFLPIPMAITMVVAVLSYRLFEKPVGDWFLRRLGLKRPASTAAVSPLI</sequence>
<gene>
    <name evidence="3" type="ORF">ATN84_05445</name>
</gene>
<feature type="transmembrane region" description="Helical" evidence="1">
    <location>
        <begin position="137"/>
        <end position="158"/>
    </location>
</feature>
<keyword evidence="3" id="KW-0808">Transferase</keyword>
<keyword evidence="1" id="KW-1133">Transmembrane helix</keyword>
<accession>A0A135I160</accession>
<dbReference type="InterPro" id="IPR002656">
    <property type="entry name" value="Acyl_transf_3_dom"/>
</dbReference>